<reference evidence="2" key="1">
    <citation type="journal article" date="2013" name="Proc. Natl. Acad. Sci. U.S.A.">
        <title>Improving the coverage of the cyanobacterial phylum using diversity-driven genome sequencing.</title>
        <authorList>
            <person name="Shih P.M."/>
            <person name="Wu D."/>
            <person name="Latifi A."/>
            <person name="Axen S.D."/>
            <person name="Fewer D.P."/>
            <person name="Talla E."/>
            <person name="Calteau A."/>
            <person name="Cai F."/>
            <person name="Tandeau de Marsac N."/>
            <person name="Rippka R."/>
            <person name="Herdman M."/>
            <person name="Sivonen K."/>
            <person name="Coursin T."/>
            <person name="Laurent T."/>
            <person name="Goodwin L."/>
            <person name="Nolan M."/>
            <person name="Davenport K.W."/>
            <person name="Han C.S."/>
            <person name="Rubin E.M."/>
            <person name="Eisen J.A."/>
            <person name="Woyke T."/>
            <person name="Gugger M."/>
            <person name="Kerfeld C.A."/>
        </authorList>
    </citation>
    <scope>NUCLEOTIDE SEQUENCE [LARGE SCALE GENOMIC DNA]</scope>
    <source>
        <strain evidence="2">ATCC 29371 / PCC 7437</strain>
    </source>
</reference>
<accession>K9XZE1</accession>
<dbReference type="NCBIfam" id="TIGR02913">
    <property type="entry name" value="HAF_rpt"/>
    <property type="match status" value="1"/>
</dbReference>
<keyword evidence="2" id="KW-1185">Reference proteome</keyword>
<evidence type="ECO:0000313" key="2">
    <source>
        <dbReference type="Proteomes" id="UP000010473"/>
    </source>
</evidence>
<dbReference type="InterPro" id="IPR014262">
    <property type="entry name" value="HAF_rpt"/>
</dbReference>
<dbReference type="Proteomes" id="UP000010473">
    <property type="component" value="Chromosome"/>
</dbReference>
<protein>
    <submittedName>
        <fullName evidence="1">Extracellular repeat protein, HAF family</fullName>
    </submittedName>
</protein>
<name>K9XZE1_STAC7</name>
<organism evidence="1 2">
    <name type="scientific">Stanieria cyanosphaera (strain ATCC 29371 / PCC 7437)</name>
    <dbReference type="NCBI Taxonomy" id="111780"/>
    <lineage>
        <taxon>Bacteria</taxon>
        <taxon>Bacillati</taxon>
        <taxon>Cyanobacteriota</taxon>
        <taxon>Cyanophyceae</taxon>
        <taxon>Pleurocapsales</taxon>
        <taxon>Dermocarpellaceae</taxon>
        <taxon>Stanieria</taxon>
    </lineage>
</organism>
<evidence type="ECO:0000313" key="1">
    <source>
        <dbReference type="EMBL" id="AFZ37027.1"/>
    </source>
</evidence>
<dbReference type="EMBL" id="CP003653">
    <property type="protein sequence ID" value="AFZ37027.1"/>
    <property type="molecule type" value="Genomic_DNA"/>
</dbReference>
<dbReference type="RefSeq" id="WP_015194689.1">
    <property type="nucleotide sequence ID" value="NC_019748.1"/>
</dbReference>
<sequence>MGVLPEAETYEIPSESGLVEVPYDFARSYAEAINNNGQIVGIASSKYSWGYDLFCWRAFILDGGSMTDLQNELNGLFGNEGIEVNEDYYWHYTSEAYGINDSGQVVGLYFDGFTKAFVYGGGQNINLHSLLGDNVENSSARDINNEGQIIGEFNAIRSTTYTAFVYNDGEIKTLGGSLIDINNNGIAVGSSGATAILYDIDNDTSINLNINSIIDSEKAIWLSSAQGINDKGQIAATGYFKSDVKRTHQAFLLNPRFAEPKLKDYINIGNISTFGDTVLLQGNEITLFGNVITTNGGEITFDGQTKIDNNLTIDSSVNEDNTITGGDITFTKTVDAASAGSQNLTLKAGTGNILFQDVIGGNGTFFDIGVEGAGSLTINKDLAVEGNLSFEVINNITTANLAATGSVEISLGKIGDETFASTGNVTTGNIDALSLEVLNNGSFSSGNLVTTNGDINIISLNSIAVGQLTATNGAIDLISGTAGIKVNGTVESDNSFIALAKQNIITNEITSSQDAVILKSSQDAVTVNGAVTAYDDVSLAAANNITVGAVTSNDSSVALISATGIVAANGVISSMEDVTVASAQSLTINHEIKSEFGSIGLASTEGSVTMNMPIDNALGVNLAAKQSVSTKKISIYGGNITVEAEQGTATIGGLINSRGGNVYVLALGTINTKNIISRGGDVSLISKTDLVRTGYIRTDIGSRGGDVYLEAAKNIKVITAVDINATEYSIYVGSDGVISIAHHLSKSATKRAEFIIGSITGSGTLASVSSPVISPTPTTPLPGGGTVSPNPLLIYIEIFKRILDAGGTAPAHVAEINPITGDPYADEAEFGLVKQLTPNQKRRFKDILNNQAIPKQERLKIEDFRRGKVDDDGCYYLRLGFRLGSYVPHDEYASYVTGDNSDHLVMEPTNGNYSFYDGKLSVLGQAYIQKGQPISSYAEVKTQHEYLAKKANGNTKNLNAYERDQIRTLERQLSIGSLIAQQCGFEFFLSFDTRKAANAAQILYASRYPQVNFYYIEAKEAEF</sequence>
<dbReference type="eggNOG" id="COG3210">
    <property type="taxonomic scope" value="Bacteria"/>
</dbReference>
<gene>
    <name evidence="1" type="ordered locus">Sta7437_3529</name>
</gene>
<dbReference type="PATRIC" id="fig|111780.3.peg.3656"/>
<dbReference type="KEGG" id="scs:Sta7437_3529"/>
<dbReference type="eggNOG" id="COG5563">
    <property type="taxonomic scope" value="Bacteria"/>
</dbReference>
<dbReference type="HOGENOM" id="CLU_295584_0_0_3"/>
<dbReference type="STRING" id="111780.Sta7437_3529"/>
<dbReference type="AlphaFoldDB" id="K9XZE1"/>
<proteinExistence type="predicted"/>